<dbReference type="GO" id="GO:0008474">
    <property type="term" value="F:palmitoyl-(protein) hydrolase activity"/>
    <property type="evidence" value="ECO:0007669"/>
    <property type="project" value="TreeGrafter"/>
</dbReference>
<evidence type="ECO:0000313" key="4">
    <source>
        <dbReference type="Proteomes" id="UP000799429"/>
    </source>
</evidence>
<keyword evidence="4" id="KW-1185">Reference proteome</keyword>
<feature type="domain" description="Phospholipase/carboxylesterase/thioesterase" evidence="2">
    <location>
        <begin position="11"/>
        <end position="145"/>
    </location>
</feature>
<organism evidence="3 4">
    <name type="scientific">Patellaria atrata CBS 101060</name>
    <dbReference type="NCBI Taxonomy" id="1346257"/>
    <lineage>
        <taxon>Eukaryota</taxon>
        <taxon>Fungi</taxon>
        <taxon>Dikarya</taxon>
        <taxon>Ascomycota</taxon>
        <taxon>Pezizomycotina</taxon>
        <taxon>Dothideomycetes</taxon>
        <taxon>Dothideomycetes incertae sedis</taxon>
        <taxon>Patellariales</taxon>
        <taxon>Patellariaceae</taxon>
        <taxon>Patellaria</taxon>
    </lineage>
</organism>
<dbReference type="AlphaFoldDB" id="A0A9P4VVW3"/>
<accession>A0A9P4VVW3</accession>
<dbReference type="InterPro" id="IPR050565">
    <property type="entry name" value="LYPA1-2/EST-like"/>
</dbReference>
<proteinExistence type="inferred from homology"/>
<comment type="caution">
    <text evidence="3">The sequence shown here is derived from an EMBL/GenBank/DDBJ whole genome shotgun (WGS) entry which is preliminary data.</text>
</comment>
<dbReference type="PANTHER" id="PTHR10655:SF63">
    <property type="entry name" value="PHOSPHOLIPASE_CARBOXYLESTERASE_THIOESTERASE DOMAIN-CONTAINING PROTEIN"/>
    <property type="match status" value="1"/>
</dbReference>
<dbReference type="PANTHER" id="PTHR10655">
    <property type="entry name" value="LYSOPHOSPHOLIPASE-RELATED"/>
    <property type="match status" value="1"/>
</dbReference>
<name>A0A9P4VVW3_9PEZI</name>
<evidence type="ECO:0000313" key="3">
    <source>
        <dbReference type="EMBL" id="KAF2842099.1"/>
    </source>
</evidence>
<dbReference type="OrthoDB" id="2418081at2759"/>
<dbReference type="GO" id="GO:0052689">
    <property type="term" value="F:carboxylic ester hydrolase activity"/>
    <property type="evidence" value="ECO:0007669"/>
    <property type="project" value="TreeGrafter"/>
</dbReference>
<sequence length="265" mass="29204">MDSAKTTRPPPVVIHPTSAHSHTFILLHGLGNIGDKFGREWLESGISSEGKRFTELFPGAKFWFDIYRLEDPSQPREVQLEGFAESANYIRNIIDQELDLLPPGKIILGGLSQGCAMSLMVLLSLEFPIGGYVGMSGWLPFRSDIDDIMGSGDTYDGSISFGDEDGNGGEGASTQVLRFVRDVLSLEEFGLGSVAAKTCVETPIFLGHGAKDEKVGCYLGEEAARTLRSLNINVTWKYYPELGHWYQIPDEIDDIVSFLHEVARI</sequence>
<dbReference type="EMBL" id="MU006090">
    <property type="protein sequence ID" value="KAF2842099.1"/>
    <property type="molecule type" value="Genomic_DNA"/>
</dbReference>
<dbReference type="SUPFAM" id="SSF53474">
    <property type="entry name" value="alpha/beta-Hydrolases"/>
    <property type="match status" value="1"/>
</dbReference>
<dbReference type="InterPro" id="IPR003140">
    <property type="entry name" value="PLipase/COase/thioEstase"/>
</dbReference>
<protein>
    <submittedName>
        <fullName evidence="3">Alpha/beta-hydrolase</fullName>
    </submittedName>
</protein>
<dbReference type="Proteomes" id="UP000799429">
    <property type="component" value="Unassembled WGS sequence"/>
</dbReference>
<dbReference type="Pfam" id="PF02230">
    <property type="entry name" value="Abhydrolase_2"/>
    <property type="match status" value="2"/>
</dbReference>
<comment type="similarity">
    <text evidence="1">Belongs to the AB hydrolase superfamily. AB hydrolase 2 family.</text>
</comment>
<evidence type="ECO:0000259" key="2">
    <source>
        <dbReference type="Pfam" id="PF02230"/>
    </source>
</evidence>
<gene>
    <name evidence="3" type="ORF">M501DRAFT_1013462</name>
</gene>
<dbReference type="InterPro" id="IPR029058">
    <property type="entry name" value="AB_hydrolase_fold"/>
</dbReference>
<reference evidence="3" key="1">
    <citation type="journal article" date="2020" name="Stud. Mycol.">
        <title>101 Dothideomycetes genomes: a test case for predicting lifestyles and emergence of pathogens.</title>
        <authorList>
            <person name="Haridas S."/>
            <person name="Albert R."/>
            <person name="Binder M."/>
            <person name="Bloem J."/>
            <person name="Labutti K."/>
            <person name="Salamov A."/>
            <person name="Andreopoulos B."/>
            <person name="Baker S."/>
            <person name="Barry K."/>
            <person name="Bills G."/>
            <person name="Bluhm B."/>
            <person name="Cannon C."/>
            <person name="Castanera R."/>
            <person name="Culley D."/>
            <person name="Daum C."/>
            <person name="Ezra D."/>
            <person name="Gonzalez J."/>
            <person name="Henrissat B."/>
            <person name="Kuo A."/>
            <person name="Liang C."/>
            <person name="Lipzen A."/>
            <person name="Lutzoni F."/>
            <person name="Magnuson J."/>
            <person name="Mondo S."/>
            <person name="Nolan M."/>
            <person name="Ohm R."/>
            <person name="Pangilinan J."/>
            <person name="Park H.-J."/>
            <person name="Ramirez L."/>
            <person name="Alfaro M."/>
            <person name="Sun H."/>
            <person name="Tritt A."/>
            <person name="Yoshinaga Y."/>
            <person name="Zwiers L.-H."/>
            <person name="Turgeon B."/>
            <person name="Goodwin S."/>
            <person name="Spatafora J."/>
            <person name="Crous P."/>
            <person name="Grigoriev I."/>
        </authorList>
    </citation>
    <scope>NUCLEOTIDE SEQUENCE</scope>
    <source>
        <strain evidence="3">CBS 101060</strain>
    </source>
</reference>
<evidence type="ECO:0000256" key="1">
    <source>
        <dbReference type="ARBA" id="ARBA00006499"/>
    </source>
</evidence>
<dbReference type="Gene3D" id="3.40.50.1820">
    <property type="entry name" value="alpha/beta hydrolase"/>
    <property type="match status" value="1"/>
</dbReference>
<dbReference type="GO" id="GO:0005737">
    <property type="term" value="C:cytoplasm"/>
    <property type="evidence" value="ECO:0007669"/>
    <property type="project" value="TreeGrafter"/>
</dbReference>
<feature type="domain" description="Phospholipase/carboxylesterase/thioesterase" evidence="2">
    <location>
        <begin position="196"/>
        <end position="260"/>
    </location>
</feature>